<comment type="caution">
    <text evidence="1">The sequence shown here is derived from an EMBL/GenBank/DDBJ whole genome shotgun (WGS) entry which is preliminary data.</text>
</comment>
<evidence type="ECO:0000313" key="2">
    <source>
        <dbReference type="Proteomes" id="UP001244787"/>
    </source>
</evidence>
<reference evidence="1 2" key="1">
    <citation type="submission" date="2023-06" db="EMBL/GenBank/DDBJ databases">
        <authorList>
            <person name="Ye Y.-Q."/>
            <person name="Du Z.-J."/>
        </authorList>
    </citation>
    <scope>NUCLEOTIDE SEQUENCE [LARGE SCALE GENOMIC DNA]</scope>
    <source>
        <strain evidence="1 2">SDUM287046</strain>
    </source>
</reference>
<evidence type="ECO:0008006" key="3">
    <source>
        <dbReference type="Google" id="ProtNLM"/>
    </source>
</evidence>
<accession>A0ABT8DI51</accession>
<dbReference type="RefSeq" id="WP_290255103.1">
    <property type="nucleotide sequence ID" value="NZ_JAUGQQ010000008.1"/>
</dbReference>
<sequence>MKICLISFDFWNYDHHIVNALQKKGIKAHHINLRHYRHHYPSIFHRIGNFFGKLLFNKNAKKTKREDYILKELAVLGQQDRILIINPEIITIATHKKIKNFTNSYIAYLYDSSKRRPIAHLLEANIFDTVFSFDPEDVETYNLKPLTNYIYFHKHPLTPMGETEYDCFTISYLDERLETMNRIAAILKGKQLNSHFIVVGKNEPAGIHPDIIFTEERQNQEQVHENIKKSIAVLDLLRDDQAGLSFRIFEAMGFQKKIITSNEYVKEFDFYNPENILVINPEKPEIPTSFFESPYVPIPQEIYRKYTLEGWVEQVFRIQ</sequence>
<proteinExistence type="predicted"/>
<organism evidence="1 2">
    <name type="scientific">Aequorivita aurantiaca</name>
    <dbReference type="NCBI Taxonomy" id="3053356"/>
    <lineage>
        <taxon>Bacteria</taxon>
        <taxon>Pseudomonadati</taxon>
        <taxon>Bacteroidota</taxon>
        <taxon>Flavobacteriia</taxon>
        <taxon>Flavobacteriales</taxon>
        <taxon>Flavobacteriaceae</taxon>
        <taxon>Aequorivita</taxon>
    </lineage>
</organism>
<keyword evidence="2" id="KW-1185">Reference proteome</keyword>
<protein>
    <recommendedName>
        <fullName evidence="3">Glycosyltransferase family 1 protein</fullName>
    </recommendedName>
</protein>
<name>A0ABT8DI51_9FLAO</name>
<gene>
    <name evidence="1" type="ORF">QRD02_11505</name>
</gene>
<dbReference type="Proteomes" id="UP001244787">
    <property type="component" value="Unassembled WGS sequence"/>
</dbReference>
<dbReference type="EMBL" id="JAUGQQ010000008">
    <property type="protein sequence ID" value="MDN3725013.1"/>
    <property type="molecule type" value="Genomic_DNA"/>
</dbReference>
<evidence type="ECO:0000313" key="1">
    <source>
        <dbReference type="EMBL" id="MDN3725013.1"/>
    </source>
</evidence>